<dbReference type="OrthoDB" id="9780147at2"/>
<evidence type="ECO:0000313" key="6">
    <source>
        <dbReference type="EMBL" id="SHK80979.1"/>
    </source>
</evidence>
<dbReference type="EMBL" id="FQZZ01000010">
    <property type="protein sequence ID" value="SHK80979.1"/>
    <property type="molecule type" value="Genomic_DNA"/>
</dbReference>
<keyword evidence="1" id="KW-0732">Signal</keyword>
<name>A0A1H0N2L9_9RHOB</name>
<evidence type="ECO:0000259" key="5">
    <source>
        <dbReference type="Pfam" id="PF01323"/>
    </source>
</evidence>
<accession>A0A1H0N2L9</accession>
<dbReference type="InterPro" id="IPR001853">
    <property type="entry name" value="DSBA-like_thioredoxin_dom"/>
</dbReference>
<keyword evidence="3" id="KW-1015">Disulfide bond</keyword>
<evidence type="ECO:0000313" key="7">
    <source>
        <dbReference type="Proteomes" id="UP000324252"/>
    </source>
</evidence>
<dbReference type="GO" id="GO:0016853">
    <property type="term" value="F:isomerase activity"/>
    <property type="evidence" value="ECO:0007669"/>
    <property type="project" value="UniProtKB-KW"/>
</dbReference>
<keyword evidence="4" id="KW-0676">Redox-active center</keyword>
<organism evidence="6 7">
    <name type="scientific">Lutimaribacter pacificus</name>
    <dbReference type="NCBI Taxonomy" id="391948"/>
    <lineage>
        <taxon>Bacteria</taxon>
        <taxon>Pseudomonadati</taxon>
        <taxon>Pseudomonadota</taxon>
        <taxon>Alphaproteobacteria</taxon>
        <taxon>Rhodobacterales</taxon>
        <taxon>Roseobacteraceae</taxon>
        <taxon>Lutimaribacter</taxon>
    </lineage>
</organism>
<dbReference type="PANTHER" id="PTHR13887:SF14">
    <property type="entry name" value="DISULFIDE BOND FORMATION PROTEIN D"/>
    <property type="match status" value="1"/>
</dbReference>
<evidence type="ECO:0000256" key="1">
    <source>
        <dbReference type="ARBA" id="ARBA00022729"/>
    </source>
</evidence>
<dbReference type="Gene3D" id="3.40.30.10">
    <property type="entry name" value="Glutaredoxin"/>
    <property type="match status" value="1"/>
</dbReference>
<evidence type="ECO:0000256" key="4">
    <source>
        <dbReference type="ARBA" id="ARBA00023284"/>
    </source>
</evidence>
<dbReference type="PANTHER" id="PTHR13887">
    <property type="entry name" value="GLUTATHIONE S-TRANSFERASE KAPPA"/>
    <property type="match status" value="1"/>
</dbReference>
<proteinExistence type="predicted"/>
<sequence length="260" mass="28167">MDSGKRSTLITLGAIVAGYAALRTVPSLLPEKLELEPLNNPAGFRKYVAGDTSGGFDPFVGLGARESDAVIARKEAAFERVSNNVCDALYGELGTNPARVPIASFSDYYCPYCRIQTKRLAEITNAMPSEVAVAWHELPLLGDSSNLAARAALAAKRQGAYVTFHERLMTTPFQATPEYLSRLAGDLGVDEERLVADMESPEVVRELENSSALARVFAFVGTPALVVGRTVVQGQISDKMVRRIIELEREEGWNAACVTV</sequence>
<evidence type="ECO:0000256" key="2">
    <source>
        <dbReference type="ARBA" id="ARBA00023002"/>
    </source>
</evidence>
<evidence type="ECO:0000256" key="3">
    <source>
        <dbReference type="ARBA" id="ARBA00023157"/>
    </source>
</evidence>
<feature type="domain" description="DSBA-like thioredoxin" evidence="5">
    <location>
        <begin position="103"/>
        <end position="238"/>
    </location>
</feature>
<keyword evidence="6" id="KW-0413">Isomerase</keyword>
<dbReference type="GO" id="GO:0016491">
    <property type="term" value="F:oxidoreductase activity"/>
    <property type="evidence" value="ECO:0007669"/>
    <property type="project" value="UniProtKB-KW"/>
</dbReference>
<dbReference type="AlphaFoldDB" id="A0A1H0N2L9"/>
<dbReference type="InterPro" id="IPR036249">
    <property type="entry name" value="Thioredoxin-like_sf"/>
</dbReference>
<dbReference type="SUPFAM" id="SSF52833">
    <property type="entry name" value="Thioredoxin-like"/>
    <property type="match status" value="1"/>
</dbReference>
<dbReference type="Proteomes" id="UP000324252">
    <property type="component" value="Unassembled WGS sequence"/>
</dbReference>
<reference evidence="6 7" key="1">
    <citation type="submission" date="2016-11" db="EMBL/GenBank/DDBJ databases">
        <authorList>
            <person name="Varghese N."/>
            <person name="Submissions S."/>
        </authorList>
    </citation>
    <scope>NUCLEOTIDE SEQUENCE [LARGE SCALE GENOMIC DNA]</scope>
    <source>
        <strain evidence="6 7">DSM 29620</strain>
    </source>
</reference>
<dbReference type="Pfam" id="PF01323">
    <property type="entry name" value="DSBA"/>
    <property type="match status" value="1"/>
</dbReference>
<keyword evidence="7" id="KW-1185">Reference proteome</keyword>
<dbReference type="RefSeq" id="WP_149789540.1">
    <property type="nucleotide sequence ID" value="NZ_FNIO01000011.1"/>
</dbReference>
<gene>
    <name evidence="6" type="ORF">SAMN05444142_1103</name>
</gene>
<keyword evidence="2" id="KW-0560">Oxidoreductase</keyword>
<protein>
    <submittedName>
        <fullName evidence="6">Protein-disulfide isomerase</fullName>
    </submittedName>
</protein>